<feature type="domain" description="CBS" evidence="3">
    <location>
        <begin position="63"/>
        <end position="112"/>
    </location>
</feature>
<keyword evidence="4" id="KW-0808">Transferase</keyword>
<dbReference type="EMBL" id="BMOC01000001">
    <property type="protein sequence ID" value="GGI94594.1"/>
    <property type="molecule type" value="Genomic_DNA"/>
</dbReference>
<evidence type="ECO:0000259" key="3">
    <source>
        <dbReference type="PROSITE" id="PS51371"/>
    </source>
</evidence>
<evidence type="ECO:0000313" key="5">
    <source>
        <dbReference type="Proteomes" id="UP000653099"/>
    </source>
</evidence>
<comment type="caution">
    <text evidence="4">The sequence shown here is derived from an EMBL/GenBank/DDBJ whole genome shotgun (WGS) entry which is preliminary data.</text>
</comment>
<dbReference type="Gene3D" id="3.10.580.10">
    <property type="entry name" value="CBS-domain"/>
    <property type="match status" value="1"/>
</dbReference>
<evidence type="ECO:0000256" key="2">
    <source>
        <dbReference type="PROSITE-ProRule" id="PRU00703"/>
    </source>
</evidence>
<dbReference type="Proteomes" id="UP000653099">
    <property type="component" value="Unassembled WGS sequence"/>
</dbReference>
<accession>A0A830ELD3</accession>
<reference evidence="4" key="2">
    <citation type="submission" date="2020-09" db="EMBL/GenBank/DDBJ databases">
        <authorList>
            <person name="Sun Q."/>
            <person name="Ohkuma M."/>
        </authorList>
    </citation>
    <scope>NUCLEOTIDE SEQUENCE</scope>
    <source>
        <strain evidence="4">JCM 14359</strain>
    </source>
</reference>
<dbReference type="GO" id="GO:0016301">
    <property type="term" value="F:kinase activity"/>
    <property type="evidence" value="ECO:0007669"/>
    <property type="project" value="UniProtKB-KW"/>
</dbReference>
<dbReference type="PROSITE" id="PS51371">
    <property type="entry name" value="CBS"/>
    <property type="match status" value="2"/>
</dbReference>
<dbReference type="Pfam" id="PF00571">
    <property type="entry name" value="CBS"/>
    <property type="match status" value="2"/>
</dbReference>
<dbReference type="SUPFAM" id="SSF54631">
    <property type="entry name" value="CBS-domain pair"/>
    <property type="match status" value="1"/>
</dbReference>
<dbReference type="InterPro" id="IPR000644">
    <property type="entry name" value="CBS_dom"/>
</dbReference>
<keyword evidence="5" id="KW-1185">Reference proteome</keyword>
<gene>
    <name evidence="4" type="ORF">GCM10008995_01030</name>
</gene>
<proteinExistence type="predicted"/>
<organism evidence="4 5">
    <name type="scientific">Halobellus salinus</name>
    <dbReference type="NCBI Taxonomy" id="931585"/>
    <lineage>
        <taxon>Archaea</taxon>
        <taxon>Methanobacteriati</taxon>
        <taxon>Methanobacteriota</taxon>
        <taxon>Stenosarchaea group</taxon>
        <taxon>Halobacteria</taxon>
        <taxon>Halobacteriales</taxon>
        <taxon>Haloferacaceae</taxon>
        <taxon>Halobellus</taxon>
    </lineage>
</organism>
<evidence type="ECO:0000313" key="4">
    <source>
        <dbReference type="EMBL" id="GGI94594.1"/>
    </source>
</evidence>
<reference evidence="4" key="1">
    <citation type="journal article" date="2014" name="Int. J. Syst. Evol. Microbiol.">
        <title>Complete genome sequence of Corynebacterium casei LMG S-19264T (=DSM 44701T), isolated from a smear-ripened cheese.</title>
        <authorList>
            <consortium name="US DOE Joint Genome Institute (JGI-PGF)"/>
            <person name="Walter F."/>
            <person name="Albersmeier A."/>
            <person name="Kalinowski J."/>
            <person name="Ruckert C."/>
        </authorList>
    </citation>
    <scope>NUCLEOTIDE SEQUENCE</scope>
    <source>
        <strain evidence="4">JCM 14359</strain>
    </source>
</reference>
<dbReference type="PANTHER" id="PTHR43080">
    <property type="entry name" value="CBS DOMAIN-CONTAINING PROTEIN CBSX3, MITOCHONDRIAL"/>
    <property type="match status" value="1"/>
</dbReference>
<dbReference type="InterPro" id="IPR046342">
    <property type="entry name" value="CBS_dom_sf"/>
</dbReference>
<dbReference type="OrthoDB" id="43333at2157"/>
<dbReference type="PANTHER" id="PTHR43080:SF2">
    <property type="entry name" value="CBS DOMAIN-CONTAINING PROTEIN"/>
    <property type="match status" value="1"/>
</dbReference>
<sequence>MSTPLVTITPDASVAEAASLMRDEGINALLVPTTEVGIVTSTDVIDTVAQGVDPADTPVSAVMTDAVETVPPGLRLTEAAAMMENFGISHLPVVDDDFVGMVSSTDITAEIS</sequence>
<keyword evidence="4" id="KW-0418">Kinase</keyword>
<dbReference type="AlphaFoldDB" id="A0A830ELD3"/>
<protein>
    <submittedName>
        <fullName evidence="4">Histidine kinase</fullName>
    </submittedName>
</protein>
<name>A0A830ELD3_9EURY</name>
<feature type="domain" description="CBS" evidence="3">
    <location>
        <begin position="1"/>
        <end position="54"/>
    </location>
</feature>
<keyword evidence="1 2" id="KW-0129">CBS domain</keyword>
<dbReference type="InterPro" id="IPR051257">
    <property type="entry name" value="Diverse_CBS-Domain"/>
</dbReference>
<dbReference type="SMART" id="SM00116">
    <property type="entry name" value="CBS"/>
    <property type="match status" value="2"/>
</dbReference>
<evidence type="ECO:0000256" key="1">
    <source>
        <dbReference type="ARBA" id="ARBA00023122"/>
    </source>
</evidence>